<protein>
    <submittedName>
        <fullName evidence="1">DUF2209 domain-containing protein</fullName>
    </submittedName>
</protein>
<comment type="caution">
    <text evidence="1">The sequence shown here is derived from an EMBL/GenBank/DDBJ whole genome shotgun (WGS) entry which is preliminary data.</text>
</comment>
<dbReference type="Proteomes" id="UP001320159">
    <property type="component" value="Unassembled WGS sequence"/>
</dbReference>
<name>A0AAP2W5Y1_9EURY</name>
<gene>
    <name evidence="1" type="ORF">CUJ83_01955</name>
</gene>
<dbReference type="AlphaFoldDB" id="A0AAP2W5Y1"/>
<keyword evidence="2" id="KW-1185">Reference proteome</keyword>
<accession>A0AAP2W5Y1</accession>
<sequence length="123" mass="13668">MRAVAVDISGRHKLPDGRYCLVCVAVSAVLSPFNVQKIDDMKMIKSISDEVSIDVISELVLRSSAKFGGVIVTEPGEFYNLPEWRVEAILGRKFKYAESIGERKAIEIAHHASLAAHRMIQEL</sequence>
<evidence type="ECO:0000313" key="1">
    <source>
        <dbReference type="EMBL" id="MCD1293759.1"/>
    </source>
</evidence>
<organism evidence="1 2">
    <name type="scientific">Methanooceanicella nereidis</name>
    <dbReference type="NCBI Taxonomy" id="2052831"/>
    <lineage>
        <taxon>Archaea</taxon>
        <taxon>Methanobacteriati</taxon>
        <taxon>Methanobacteriota</taxon>
        <taxon>Stenosarchaea group</taxon>
        <taxon>Methanomicrobia</taxon>
        <taxon>Methanocellales</taxon>
        <taxon>Methanocellaceae</taxon>
        <taxon>Methanooceanicella</taxon>
    </lineage>
</organism>
<reference evidence="1 2" key="1">
    <citation type="submission" date="2017-11" db="EMBL/GenBank/DDBJ databases">
        <title>Isolation and Characterization of Family Methanocellaceae Species from Potential Methane Hydrate Area Offshore Southwestern Taiwan.</title>
        <authorList>
            <person name="Zhang W.-L."/>
            <person name="Chen W.-C."/>
            <person name="Lai M.-C."/>
            <person name="Chen S.-C."/>
        </authorList>
    </citation>
    <scope>NUCLEOTIDE SEQUENCE [LARGE SCALE GENOMIC DNA]</scope>
    <source>
        <strain evidence="1 2">CWC-04</strain>
    </source>
</reference>
<evidence type="ECO:0000313" key="2">
    <source>
        <dbReference type="Proteomes" id="UP001320159"/>
    </source>
</evidence>
<proteinExistence type="predicted"/>
<dbReference type="RefSeq" id="WP_230739989.1">
    <property type="nucleotide sequence ID" value="NZ_PGCK01000001.1"/>
</dbReference>
<dbReference type="Pfam" id="PF09974">
    <property type="entry name" value="DUF2209"/>
    <property type="match status" value="1"/>
</dbReference>
<dbReference type="EMBL" id="PGCK01000001">
    <property type="protein sequence ID" value="MCD1293759.1"/>
    <property type="molecule type" value="Genomic_DNA"/>
</dbReference>
<dbReference type="InterPro" id="IPR014514">
    <property type="entry name" value="UCP021940"/>
</dbReference>